<organism evidence="13">
    <name type="scientific">Pyramimonas obovata</name>
    <dbReference type="NCBI Taxonomy" id="1411642"/>
    <lineage>
        <taxon>Eukaryota</taxon>
        <taxon>Viridiplantae</taxon>
        <taxon>Chlorophyta</taxon>
        <taxon>Pyramimonadophyceae</taxon>
        <taxon>Pyramimonadales</taxon>
        <taxon>Pyramimonadaceae</taxon>
        <taxon>Pyramimonas</taxon>
        <taxon>Pyramimonas incertae sedis</taxon>
    </lineage>
</organism>
<dbReference type="InterPro" id="IPR002307">
    <property type="entry name" value="Tyr-tRNA-ligase"/>
</dbReference>
<dbReference type="FunFam" id="3.10.290.10:FF:000014">
    <property type="entry name" value="Tyrosine--tRNA ligase"/>
    <property type="match status" value="1"/>
</dbReference>
<evidence type="ECO:0000256" key="9">
    <source>
        <dbReference type="ARBA" id="ARBA00048248"/>
    </source>
</evidence>
<dbReference type="InterPro" id="IPR036986">
    <property type="entry name" value="S4_RNA-bd_sf"/>
</dbReference>
<dbReference type="Gene3D" id="3.10.290.10">
    <property type="entry name" value="RNA-binding S4 domain"/>
    <property type="match status" value="1"/>
</dbReference>
<dbReference type="InterPro" id="IPR014729">
    <property type="entry name" value="Rossmann-like_a/b/a_fold"/>
</dbReference>
<dbReference type="PRINTS" id="PR01040">
    <property type="entry name" value="TRNASYNTHTYR"/>
</dbReference>
<dbReference type="EC" id="6.1.1.1" evidence="1 11"/>
<dbReference type="Gene3D" id="1.10.240.10">
    <property type="entry name" value="Tyrosyl-Transfer RNA Synthetase"/>
    <property type="match status" value="1"/>
</dbReference>
<dbReference type="EMBL" id="HBFA01008310">
    <property type="protein sequence ID" value="CAD8656267.1"/>
    <property type="molecule type" value="Transcribed_RNA"/>
</dbReference>
<dbReference type="GO" id="GO:0005524">
    <property type="term" value="F:ATP binding"/>
    <property type="evidence" value="ECO:0007669"/>
    <property type="project" value="UniProtKB-KW"/>
</dbReference>
<dbReference type="PANTHER" id="PTHR11766:SF0">
    <property type="entry name" value="TYROSINE--TRNA LIGASE, MITOCHONDRIAL"/>
    <property type="match status" value="1"/>
</dbReference>
<dbReference type="Pfam" id="PF22421">
    <property type="entry name" value="SYY_C-terminal"/>
    <property type="match status" value="1"/>
</dbReference>
<name>A0A7S0N010_9CHLO</name>
<dbReference type="GO" id="GO:0003723">
    <property type="term" value="F:RNA binding"/>
    <property type="evidence" value="ECO:0007669"/>
    <property type="project" value="UniProtKB-KW"/>
</dbReference>
<dbReference type="CDD" id="cd00805">
    <property type="entry name" value="TyrRS_core"/>
    <property type="match status" value="1"/>
</dbReference>
<dbReference type="SUPFAM" id="SSF55174">
    <property type="entry name" value="Alpha-L RNA-binding motif"/>
    <property type="match status" value="1"/>
</dbReference>
<evidence type="ECO:0000256" key="8">
    <source>
        <dbReference type="ARBA" id="ARBA00033323"/>
    </source>
</evidence>
<dbReference type="PANTHER" id="PTHR11766">
    <property type="entry name" value="TYROSYL-TRNA SYNTHETASE"/>
    <property type="match status" value="1"/>
</dbReference>
<reference evidence="13" key="1">
    <citation type="submission" date="2021-01" db="EMBL/GenBank/DDBJ databases">
        <authorList>
            <person name="Corre E."/>
            <person name="Pelletier E."/>
            <person name="Niang G."/>
            <person name="Scheremetjew M."/>
            <person name="Finn R."/>
            <person name="Kale V."/>
            <person name="Holt S."/>
            <person name="Cochrane G."/>
            <person name="Meng A."/>
            <person name="Brown T."/>
            <person name="Cohen L."/>
        </authorList>
    </citation>
    <scope>NUCLEOTIDE SEQUENCE</scope>
    <source>
        <strain evidence="13">CCMP722</strain>
    </source>
</reference>
<keyword evidence="4 11" id="KW-0067">ATP-binding</keyword>
<dbReference type="InterPro" id="IPR002305">
    <property type="entry name" value="aa-tRNA-synth_Ic"/>
</dbReference>
<dbReference type="CDD" id="cd00165">
    <property type="entry name" value="S4"/>
    <property type="match status" value="1"/>
</dbReference>
<comment type="similarity">
    <text evidence="11">Belongs to the class-I aminoacyl-tRNA synthetase family.</text>
</comment>
<dbReference type="GO" id="GO:0004831">
    <property type="term" value="F:tyrosine-tRNA ligase activity"/>
    <property type="evidence" value="ECO:0007669"/>
    <property type="project" value="UniProtKB-EC"/>
</dbReference>
<dbReference type="SUPFAM" id="SSF52374">
    <property type="entry name" value="Nucleotidylyl transferase"/>
    <property type="match status" value="1"/>
</dbReference>
<sequence>MAQKLCQNRPVLLSHSCARIGRHLRDSLCIMRPVAQNSSGLSTHVLRPRTGRVPQPSTLNAVRSTSGHSHMLHTPWEMQGRRPYSQLSAAAVDTAVPSAATQIKGRNIVDVLRDRGLLDAVTNEEELRKAAESPMKVYCGFDPTADSLHLGNLLGILVLVWFQKCGHTPVALLGGATARVGDPSGKSAERPVMSDETIQANSDGIEKILRTLLTERGAPVSGVLLNNIDWFGKMGFLEFLRDVGKYARMGTMLNKDSVKTRLDGDGMSFTEFSYQLLQGYDFVHLSREHGVGAQIGGSDQWGNITAGTDLIRRILGAEAESAFGLTFPLLLKSDGSKFGKSESGAVWLAAERLSPFKFYQYLFAVPDADVIKFLKMLTFMELDEIAAMEAAMTSDDYIPNTAQRKLAEEVTRFVHTQKGVDVALKATAALKPGSKTELDVETLDAIADDVPNTVLPMDQVVGKSVVDVMVAAGLQKSKGEARRMVAGGGARVNNVKVESEDELVGEAMVLGGRMVLLAAGKKNKLLVRVQG</sequence>
<dbReference type="HAMAP" id="MF_02006">
    <property type="entry name" value="Tyr_tRNA_synth_type1"/>
    <property type="match status" value="1"/>
</dbReference>
<evidence type="ECO:0000256" key="5">
    <source>
        <dbReference type="ARBA" id="ARBA00022884"/>
    </source>
</evidence>
<gene>
    <name evidence="13" type="ORF">POBO1169_LOCUS4346</name>
</gene>
<dbReference type="GO" id="GO:0005739">
    <property type="term" value="C:mitochondrion"/>
    <property type="evidence" value="ECO:0007669"/>
    <property type="project" value="TreeGrafter"/>
</dbReference>
<evidence type="ECO:0000256" key="1">
    <source>
        <dbReference type="ARBA" id="ARBA00013160"/>
    </source>
</evidence>
<evidence type="ECO:0000313" key="13">
    <source>
        <dbReference type="EMBL" id="CAD8656267.1"/>
    </source>
</evidence>
<keyword evidence="7 11" id="KW-0030">Aminoacyl-tRNA synthetase</keyword>
<evidence type="ECO:0000256" key="6">
    <source>
        <dbReference type="ARBA" id="ARBA00022917"/>
    </source>
</evidence>
<dbReference type="InterPro" id="IPR001412">
    <property type="entry name" value="aa-tRNA-synth_I_CS"/>
</dbReference>
<dbReference type="Gene3D" id="3.40.50.620">
    <property type="entry name" value="HUPs"/>
    <property type="match status" value="1"/>
</dbReference>
<evidence type="ECO:0000259" key="12">
    <source>
        <dbReference type="Pfam" id="PF22421"/>
    </source>
</evidence>
<evidence type="ECO:0000256" key="11">
    <source>
        <dbReference type="RuleBase" id="RU361234"/>
    </source>
</evidence>
<keyword evidence="3 11" id="KW-0547">Nucleotide-binding</keyword>
<protein>
    <recommendedName>
        <fullName evidence="1 11">Tyrosine--tRNA ligase</fullName>
        <ecNumber evidence="1 11">6.1.1.1</ecNumber>
    </recommendedName>
    <alternativeName>
        <fullName evidence="8 11">Tyrosyl-tRNA synthetase</fullName>
    </alternativeName>
</protein>
<keyword evidence="2 11" id="KW-0436">Ligase</keyword>
<dbReference type="GO" id="GO:0009791">
    <property type="term" value="P:post-embryonic development"/>
    <property type="evidence" value="ECO:0007669"/>
    <property type="project" value="UniProtKB-ARBA"/>
</dbReference>
<proteinExistence type="inferred from homology"/>
<evidence type="ECO:0000256" key="3">
    <source>
        <dbReference type="ARBA" id="ARBA00022741"/>
    </source>
</evidence>
<dbReference type="PROSITE" id="PS50889">
    <property type="entry name" value="S4"/>
    <property type="match status" value="1"/>
</dbReference>
<dbReference type="InterPro" id="IPR024107">
    <property type="entry name" value="Tyr-tRNA-ligase_bac_1"/>
</dbReference>
<feature type="domain" description="Tyrosine--tRNA ligase SYY-like C-terminal" evidence="12">
    <location>
        <begin position="445"/>
        <end position="526"/>
    </location>
</feature>
<dbReference type="GO" id="GO:0005829">
    <property type="term" value="C:cytosol"/>
    <property type="evidence" value="ECO:0007669"/>
    <property type="project" value="TreeGrafter"/>
</dbReference>
<evidence type="ECO:0000256" key="2">
    <source>
        <dbReference type="ARBA" id="ARBA00022598"/>
    </source>
</evidence>
<dbReference type="GO" id="GO:0009570">
    <property type="term" value="C:chloroplast stroma"/>
    <property type="evidence" value="ECO:0007669"/>
    <property type="project" value="TreeGrafter"/>
</dbReference>
<dbReference type="GO" id="GO:0048608">
    <property type="term" value="P:reproductive structure development"/>
    <property type="evidence" value="ECO:0007669"/>
    <property type="project" value="UniProtKB-ARBA"/>
</dbReference>
<keyword evidence="6 11" id="KW-0648">Protein biosynthesis</keyword>
<dbReference type="FunFam" id="1.10.240.10:FF:000001">
    <property type="entry name" value="Tyrosine--tRNA ligase"/>
    <property type="match status" value="1"/>
</dbReference>
<dbReference type="InterPro" id="IPR054608">
    <property type="entry name" value="SYY-like_C"/>
</dbReference>
<accession>A0A7S0N010</accession>
<evidence type="ECO:0000256" key="10">
    <source>
        <dbReference type="PROSITE-ProRule" id="PRU00182"/>
    </source>
</evidence>
<dbReference type="AlphaFoldDB" id="A0A7S0N010"/>
<comment type="catalytic activity">
    <reaction evidence="9 11">
        <text>tRNA(Tyr) + L-tyrosine + ATP = L-tyrosyl-tRNA(Tyr) + AMP + diphosphate + H(+)</text>
        <dbReference type="Rhea" id="RHEA:10220"/>
        <dbReference type="Rhea" id="RHEA-COMP:9706"/>
        <dbReference type="Rhea" id="RHEA-COMP:9707"/>
        <dbReference type="ChEBI" id="CHEBI:15378"/>
        <dbReference type="ChEBI" id="CHEBI:30616"/>
        <dbReference type="ChEBI" id="CHEBI:33019"/>
        <dbReference type="ChEBI" id="CHEBI:58315"/>
        <dbReference type="ChEBI" id="CHEBI:78442"/>
        <dbReference type="ChEBI" id="CHEBI:78536"/>
        <dbReference type="ChEBI" id="CHEBI:456215"/>
        <dbReference type="EC" id="6.1.1.1"/>
    </reaction>
</comment>
<dbReference type="GO" id="GO:0006437">
    <property type="term" value="P:tyrosyl-tRNA aminoacylation"/>
    <property type="evidence" value="ECO:0007669"/>
    <property type="project" value="InterPro"/>
</dbReference>
<dbReference type="NCBIfam" id="TIGR00234">
    <property type="entry name" value="tyrS"/>
    <property type="match status" value="1"/>
</dbReference>
<evidence type="ECO:0000256" key="4">
    <source>
        <dbReference type="ARBA" id="ARBA00022840"/>
    </source>
</evidence>
<dbReference type="Pfam" id="PF00579">
    <property type="entry name" value="tRNA-synt_1b"/>
    <property type="match status" value="1"/>
</dbReference>
<dbReference type="PROSITE" id="PS00178">
    <property type="entry name" value="AA_TRNA_LIGASE_I"/>
    <property type="match status" value="1"/>
</dbReference>
<dbReference type="InterPro" id="IPR024088">
    <property type="entry name" value="Tyr-tRNA-ligase_bac-type"/>
</dbReference>
<keyword evidence="5 10" id="KW-0694">RNA-binding</keyword>
<evidence type="ECO:0000256" key="7">
    <source>
        <dbReference type="ARBA" id="ARBA00023146"/>
    </source>
</evidence>